<protein>
    <submittedName>
        <fullName evidence="1">F-box protein CPR1</fullName>
    </submittedName>
</protein>
<dbReference type="Proteomes" id="UP001060215">
    <property type="component" value="Chromosome 7"/>
</dbReference>
<evidence type="ECO:0000313" key="1">
    <source>
        <dbReference type="EMBL" id="KAI8005600.1"/>
    </source>
</evidence>
<name>A0ACC0GXP8_9ERIC</name>
<evidence type="ECO:0000313" key="2">
    <source>
        <dbReference type="Proteomes" id="UP001060215"/>
    </source>
</evidence>
<dbReference type="EMBL" id="CM045764">
    <property type="protein sequence ID" value="KAI8005600.1"/>
    <property type="molecule type" value="Genomic_DNA"/>
</dbReference>
<sequence length="416" mass="47521">MSNYIPQEVWIDILTRLPIETLIRCISVSKSWYSLITTPTFISQHLHRTTVANNDLLLVRNYSDNSKKEHYSLHFDNHTFDAYKTLDFPFMTPNHYFRVIGCSNGLLCLSDDQFCYNHTMILWNPSIRKYVNLPCPRVTFNSHGPFMHSIGFGFNVANNDYKVVRVVHLQEPWGYKAPPEVEIYELSTGSWRSVNPMGFPYVVGERSSQAFLNGAVHWVGHYPNELGGPSGSLIVSFDMGNEVFGVIMVPEGLSFPPLQSRVAVLEECLSMIHFTWSLYGDTCCVWAMKQYGVPESWTKQFTVDLKEGLRGVFGFRKNGEALMKKITSYREIDTLVSYDPKSEQVKNLGVTGSPISFYVDNFVESLVLLDLVNGEFGRQPNCGEKKMLKGKWKIEEEHEEQVVAESEDQTDERGKL</sequence>
<keyword evidence="2" id="KW-1185">Reference proteome</keyword>
<reference evidence="1 2" key="1">
    <citation type="journal article" date="2022" name="Plant J.">
        <title>Chromosome-level genome of Camellia lanceoleosa provides a valuable resource for understanding genome evolution and self-incompatibility.</title>
        <authorList>
            <person name="Gong W."/>
            <person name="Xiao S."/>
            <person name="Wang L."/>
            <person name="Liao Z."/>
            <person name="Chang Y."/>
            <person name="Mo W."/>
            <person name="Hu G."/>
            <person name="Li W."/>
            <person name="Zhao G."/>
            <person name="Zhu H."/>
            <person name="Hu X."/>
            <person name="Ji K."/>
            <person name="Xiang X."/>
            <person name="Song Q."/>
            <person name="Yuan D."/>
            <person name="Jin S."/>
            <person name="Zhang L."/>
        </authorList>
    </citation>
    <scope>NUCLEOTIDE SEQUENCE [LARGE SCALE GENOMIC DNA]</scope>
    <source>
        <strain evidence="1">SQ_2022a</strain>
    </source>
</reference>
<comment type="caution">
    <text evidence="1">The sequence shown here is derived from an EMBL/GenBank/DDBJ whole genome shotgun (WGS) entry which is preliminary data.</text>
</comment>
<gene>
    <name evidence="1" type="ORF">LOK49_LG07G01964</name>
</gene>
<proteinExistence type="predicted"/>
<organism evidence="1 2">
    <name type="scientific">Camellia lanceoleosa</name>
    <dbReference type="NCBI Taxonomy" id="1840588"/>
    <lineage>
        <taxon>Eukaryota</taxon>
        <taxon>Viridiplantae</taxon>
        <taxon>Streptophyta</taxon>
        <taxon>Embryophyta</taxon>
        <taxon>Tracheophyta</taxon>
        <taxon>Spermatophyta</taxon>
        <taxon>Magnoliopsida</taxon>
        <taxon>eudicotyledons</taxon>
        <taxon>Gunneridae</taxon>
        <taxon>Pentapetalae</taxon>
        <taxon>asterids</taxon>
        <taxon>Ericales</taxon>
        <taxon>Theaceae</taxon>
        <taxon>Camellia</taxon>
    </lineage>
</organism>
<accession>A0ACC0GXP8</accession>